<feature type="transmembrane region" description="Helical" evidence="7">
    <location>
        <begin position="1210"/>
        <end position="1227"/>
    </location>
</feature>
<feature type="transmembrane region" description="Helical" evidence="7">
    <location>
        <begin position="1334"/>
        <end position="1356"/>
    </location>
</feature>
<evidence type="ECO:0000256" key="6">
    <source>
        <dbReference type="ARBA" id="ARBA00023136"/>
    </source>
</evidence>
<comment type="similarity">
    <text evidence="2">Belongs to the major facilitator superfamily. Sugar transporter (TC 2.A.1.1) family.</text>
</comment>
<evidence type="ECO:0000256" key="7">
    <source>
        <dbReference type="SAM" id="Phobius"/>
    </source>
</evidence>
<feature type="transmembrane region" description="Helical" evidence="7">
    <location>
        <begin position="1046"/>
        <end position="1066"/>
    </location>
</feature>
<keyword evidence="3" id="KW-0813">Transport</keyword>
<dbReference type="InterPro" id="IPR020846">
    <property type="entry name" value="MFS_dom"/>
</dbReference>
<dbReference type="GO" id="GO:0005351">
    <property type="term" value="F:carbohydrate:proton symporter activity"/>
    <property type="evidence" value="ECO:0007669"/>
    <property type="project" value="TreeGrafter"/>
</dbReference>
<evidence type="ECO:0000259" key="8">
    <source>
        <dbReference type="PROSITE" id="PS50850"/>
    </source>
</evidence>
<gene>
    <name evidence="9" type="ORF">yc1106_09396</name>
</gene>
<feature type="transmembrane region" description="Helical" evidence="7">
    <location>
        <begin position="1234"/>
        <end position="1253"/>
    </location>
</feature>
<evidence type="ECO:0000313" key="9">
    <source>
        <dbReference type="EMBL" id="USP82122.1"/>
    </source>
</evidence>
<keyword evidence="4 7" id="KW-0812">Transmembrane</keyword>
<accession>A0A9Q8ZF03</accession>
<dbReference type="InterPro" id="IPR050360">
    <property type="entry name" value="MFS_Sugar_Transporters"/>
</dbReference>
<dbReference type="PANTHER" id="PTHR48022">
    <property type="entry name" value="PLASTIDIC GLUCOSE TRANSPORTER 4"/>
    <property type="match status" value="1"/>
</dbReference>
<evidence type="ECO:0000256" key="2">
    <source>
        <dbReference type="ARBA" id="ARBA00010992"/>
    </source>
</evidence>
<proteinExistence type="inferred from homology"/>
<dbReference type="PROSITE" id="PS50850">
    <property type="entry name" value="MFS"/>
    <property type="match status" value="1"/>
</dbReference>
<evidence type="ECO:0000256" key="3">
    <source>
        <dbReference type="ARBA" id="ARBA00022448"/>
    </source>
</evidence>
<evidence type="ECO:0000256" key="5">
    <source>
        <dbReference type="ARBA" id="ARBA00022989"/>
    </source>
</evidence>
<evidence type="ECO:0000256" key="4">
    <source>
        <dbReference type="ARBA" id="ARBA00022692"/>
    </source>
</evidence>
<dbReference type="SUPFAM" id="SSF103473">
    <property type="entry name" value="MFS general substrate transporter"/>
    <property type="match status" value="1"/>
</dbReference>
<dbReference type="Proteomes" id="UP001056012">
    <property type="component" value="Chromosome 7"/>
</dbReference>
<dbReference type="EMBL" id="CP089280">
    <property type="protein sequence ID" value="USP82122.1"/>
    <property type="molecule type" value="Genomic_DNA"/>
</dbReference>
<feature type="domain" description="Major facilitator superfamily (MFS) profile" evidence="8">
    <location>
        <begin position="919"/>
        <end position="1359"/>
    </location>
</feature>
<sequence>MAIGRLQAALAAATNEVTVAAANLNFDFTLIKCEAPKEYQALGNVLSTKRKENAEFGSSHVLARQLGALFDGVCPPTPALLEAYGNRASEIANASKESSKLFAETLFGDYTGIDGTSIWAAATSSRSALHIHLLACLLARVWSAPEAIAIWAELVSERKKEIARKVDQGEQVPFALAAAVGQDISRPQLAALDTSARAWLRTADEVFHRKQKQLDLILKNLELSIPGGPTVFPSVIQTWKIALETMNNLVSGIPQAVQDGAALLGLSAWHLYPNMSIYGTGFVEVKMEDPNISEGGMLSLGVSRRPNSSRLESGVHWSLSLSQLRHYGRPVKVTRGLETNARLTWPQFSLVLFAALLENLEWEETRQKVTRILISLPQYSHPTADSDEQFIRTLKLLADGASAYTNRMIGDRDLNHKLIQLGRRRAHSFLVPHDPAFEDDKPSLFSVLNFVKFESAFKDMDSAVSYFRHAAHRLSNENTYPDAFLIIQNVMSRGSRAASPSGCYVVMTALAPNSREGKASSLHHRWLPANHGDIPIPNSETSSPDALEKFYYEDGLLWAVADNGIGTAYYPILGDPRETALLARGLSEKWDNLTASFTIGDFQWCLEQDLLHPEQLLQELTRAWDSVENDVTQAIQALGAAALIYDDLPNATIDANILTRPLASTKWFRRFQQGPFRHAEVLSMISYLETGVHDIDPELLKSVIAVSHADSLYVPSALIQDPYASLTGPELCFRRILGNIGKPGLTFLLPPQEPMMREIDTSSWRLDSYHYFDGTISQSFQNTSMHLSFTNYHVPIVDGMRGSFDNQVFFIESVISVQDKGEWIADVDPLPLILDEEFINGNAIFNLNTHFPACQHKMNTYSVPGLGESVIMGFASKFTPKMGAVAKSKADVEIAQAEAPHLKRVDWKSDPGLRKLYFYAFFICIASATTGYDGSMLNNLRILPIWTDYFHDPQGDTLGLLTALYAIGSIASLPIAPFVADRFGRRVCITVGCVIMIVAAAIQGAAKNLDYFMGGRFLMGFGNSLAQLSSPLLLTELCHPQHRARVTAVYNCLWNVGAIICTWLTFGTKRINNDWCWRVPALTQAAPSIIQLAAIWFIPESPRWLIAKERNEEALAILAKYHANGDADNATVQFEYAEIKETLRLEFQYQKNSSYLDFFKTKGNRYRLMLLASLGLFSQWSGNGLVSYYATDVYDSIGIKDADTQLGINGGLTILSLIVSVSCALLVDRVGRRPLFISATAAMCVTFIVWTIASSQQEATKSKAAGQAVIAMIWIFSVAYALAWSGLLVAYTVEILPFKIRAKGLMIMNFFIQVALTINQYVNPYGFQYLHPTWKFYTIYACWIFLELIFVTVFYVETRGPTLEEVAKIFDGEEAEVAHIDLGKVEEDVLTHGATGYEKDNNVRIEQVRTSS</sequence>
<comment type="subcellular location">
    <subcellularLocation>
        <location evidence="1">Membrane</location>
        <topology evidence="1">Multi-pass membrane protein</topology>
    </subcellularLocation>
</comment>
<protein>
    <recommendedName>
        <fullName evidence="8">Major facilitator superfamily (MFS) profile domain-containing protein</fullName>
    </recommendedName>
</protein>
<dbReference type="Gene3D" id="1.20.1250.20">
    <property type="entry name" value="MFS general substrate transporter like domains"/>
    <property type="match status" value="1"/>
</dbReference>
<dbReference type="VEuPathDB" id="FungiDB:yc1106_09396"/>
<feature type="transmembrane region" description="Helical" evidence="7">
    <location>
        <begin position="1265"/>
        <end position="1293"/>
    </location>
</feature>
<dbReference type="InterPro" id="IPR005828">
    <property type="entry name" value="MFS_sugar_transport-like"/>
</dbReference>
<dbReference type="InterPro" id="IPR036259">
    <property type="entry name" value="MFS_trans_sf"/>
</dbReference>
<feature type="transmembrane region" description="Helical" evidence="7">
    <location>
        <begin position="987"/>
        <end position="1006"/>
    </location>
</feature>
<dbReference type="FunFam" id="1.20.1250.20:FF:000117">
    <property type="entry name" value="MFS hexose transporter"/>
    <property type="match status" value="1"/>
</dbReference>
<feature type="transmembrane region" description="Helical" evidence="7">
    <location>
        <begin position="957"/>
        <end position="980"/>
    </location>
</feature>
<dbReference type="GO" id="GO:0016020">
    <property type="term" value="C:membrane"/>
    <property type="evidence" value="ECO:0007669"/>
    <property type="project" value="UniProtKB-SubCell"/>
</dbReference>
<keyword evidence="10" id="KW-1185">Reference proteome</keyword>
<feature type="transmembrane region" description="Helical" evidence="7">
    <location>
        <begin position="1168"/>
        <end position="1190"/>
    </location>
</feature>
<name>A0A9Q8ZF03_CURCL</name>
<evidence type="ECO:0000256" key="1">
    <source>
        <dbReference type="ARBA" id="ARBA00004141"/>
    </source>
</evidence>
<dbReference type="OrthoDB" id="6133115at2759"/>
<dbReference type="NCBIfam" id="TIGR00879">
    <property type="entry name" value="SP"/>
    <property type="match status" value="1"/>
</dbReference>
<feature type="transmembrane region" description="Helical" evidence="7">
    <location>
        <begin position="1305"/>
        <end position="1322"/>
    </location>
</feature>
<dbReference type="Pfam" id="PF00083">
    <property type="entry name" value="Sugar_tr"/>
    <property type="match status" value="1"/>
</dbReference>
<dbReference type="PANTHER" id="PTHR48022:SF31">
    <property type="entry name" value="HEXOSE TRANSPORTER"/>
    <property type="match status" value="1"/>
</dbReference>
<organism evidence="9 10">
    <name type="scientific">Curvularia clavata</name>
    <dbReference type="NCBI Taxonomy" id="95742"/>
    <lineage>
        <taxon>Eukaryota</taxon>
        <taxon>Fungi</taxon>
        <taxon>Dikarya</taxon>
        <taxon>Ascomycota</taxon>
        <taxon>Pezizomycotina</taxon>
        <taxon>Dothideomycetes</taxon>
        <taxon>Pleosporomycetidae</taxon>
        <taxon>Pleosporales</taxon>
        <taxon>Pleosporineae</taxon>
        <taxon>Pleosporaceae</taxon>
        <taxon>Curvularia</taxon>
    </lineage>
</organism>
<dbReference type="InterPro" id="IPR003663">
    <property type="entry name" value="Sugar/inositol_transpt"/>
</dbReference>
<evidence type="ECO:0000313" key="10">
    <source>
        <dbReference type="Proteomes" id="UP001056012"/>
    </source>
</evidence>
<keyword evidence="5 7" id="KW-1133">Transmembrane helix</keyword>
<reference evidence="9" key="1">
    <citation type="submission" date="2021-12" db="EMBL/GenBank/DDBJ databases">
        <title>Curvularia clavata genome.</title>
        <authorList>
            <person name="Cao Y."/>
        </authorList>
    </citation>
    <scope>NUCLEOTIDE SEQUENCE</scope>
    <source>
        <strain evidence="9">Yc1106</strain>
    </source>
</reference>
<keyword evidence="6 7" id="KW-0472">Membrane</keyword>